<proteinExistence type="predicted"/>
<feature type="compositionally biased region" description="Low complexity" evidence="1">
    <location>
        <begin position="13"/>
        <end position="24"/>
    </location>
</feature>
<reference evidence="2" key="1">
    <citation type="submission" date="2023-08" db="EMBL/GenBank/DDBJ databases">
        <title>A de novo genome assembly of Solanum verrucosum Schlechtendal, a Mexican diploid species geographically isolated from the other diploid A-genome species in potato relatives.</title>
        <authorList>
            <person name="Hosaka K."/>
        </authorList>
    </citation>
    <scope>NUCLEOTIDE SEQUENCE</scope>
    <source>
        <tissue evidence="2">Young leaves</tissue>
    </source>
</reference>
<dbReference type="AlphaFoldDB" id="A0AAF0UBL7"/>
<name>A0AAF0UBL7_SOLVR</name>
<dbReference type="Proteomes" id="UP001234989">
    <property type="component" value="Chromosome 8"/>
</dbReference>
<evidence type="ECO:0000313" key="2">
    <source>
        <dbReference type="EMBL" id="WMV42819.1"/>
    </source>
</evidence>
<feature type="region of interest" description="Disordered" evidence="1">
    <location>
        <begin position="1"/>
        <end position="30"/>
    </location>
</feature>
<sequence length="416" mass="46467">MDGLSLNLTPCASSSTSSESSNISKEQQFEDAAQDGQNKTVVMLIGQLLNILRQYLPSSNSEKENNWEVNVSAGIKEAIEWRIMNAKRSIEDWEWRLSILQCLLPFSERQWRWREALTILRAAPSKLLNLCMQKAKYDIGEEAVNRFSLPPEDKATLELAEWVDSAFGRASVEDAVCRAADGTSPVQELDFSSLRAQLGPLPAILLCIDIAATSAKSSSISCKLLSQCSILPINPDYGCRNVVPDGKEWFSNSISLPCKQKLRKRSRHTPINTQNVECQIPQLTRDFAMDEEMAQIMLSEIYPGNSPKIGSTYWDQIREVAVISVIKRVLKRLQEQLEQVSGVALGDELLIPRFTCIVNYNLGSSMEVVENPEVSASKLSGDRKTLETGDEAYRQLRMDRNPKAVDLGLSPRGIPK</sequence>
<gene>
    <name evidence="2" type="ORF">MTR67_036204</name>
</gene>
<evidence type="ECO:0000256" key="1">
    <source>
        <dbReference type="SAM" id="MobiDB-lite"/>
    </source>
</evidence>
<dbReference type="EMBL" id="CP133619">
    <property type="protein sequence ID" value="WMV42819.1"/>
    <property type="molecule type" value="Genomic_DNA"/>
</dbReference>
<dbReference type="PANTHER" id="PTHR35478:SF1">
    <property type="entry name" value="ZINC FINGER FYVE DOMAIN-CONTAINING PROTEIN 26"/>
    <property type="match status" value="1"/>
</dbReference>
<organism evidence="2 3">
    <name type="scientific">Solanum verrucosum</name>
    <dbReference type="NCBI Taxonomy" id="315347"/>
    <lineage>
        <taxon>Eukaryota</taxon>
        <taxon>Viridiplantae</taxon>
        <taxon>Streptophyta</taxon>
        <taxon>Embryophyta</taxon>
        <taxon>Tracheophyta</taxon>
        <taxon>Spermatophyta</taxon>
        <taxon>Magnoliopsida</taxon>
        <taxon>eudicotyledons</taxon>
        <taxon>Gunneridae</taxon>
        <taxon>Pentapetalae</taxon>
        <taxon>asterids</taxon>
        <taxon>lamiids</taxon>
        <taxon>Solanales</taxon>
        <taxon>Solanaceae</taxon>
        <taxon>Solanoideae</taxon>
        <taxon>Solaneae</taxon>
        <taxon>Solanum</taxon>
    </lineage>
</organism>
<feature type="compositionally biased region" description="Polar residues" evidence="1">
    <location>
        <begin position="1"/>
        <end position="12"/>
    </location>
</feature>
<dbReference type="PANTHER" id="PTHR35478">
    <property type="entry name" value="ZINC FINGER FYVE DOMAIN PROTEIN"/>
    <property type="match status" value="1"/>
</dbReference>
<protein>
    <submittedName>
        <fullName evidence="2">Uncharacterized protein</fullName>
    </submittedName>
</protein>
<accession>A0AAF0UBL7</accession>
<evidence type="ECO:0000313" key="3">
    <source>
        <dbReference type="Proteomes" id="UP001234989"/>
    </source>
</evidence>
<keyword evidence="3" id="KW-1185">Reference proteome</keyword>